<evidence type="ECO:0000256" key="1">
    <source>
        <dbReference type="SAM" id="MobiDB-lite"/>
    </source>
</evidence>
<reference evidence="2 3" key="1">
    <citation type="submission" date="2005-09" db="EMBL/GenBank/DDBJ databases">
        <authorList>
            <person name="Woods D.E."/>
            <person name="Nierman W.C."/>
        </authorList>
    </citation>
    <scope>NUCLEOTIDE SEQUENCE [LARGE SCALE GENOMIC DNA]</scope>
    <source>
        <strain evidence="2 3">1710b</strain>
    </source>
</reference>
<evidence type="ECO:0000313" key="2">
    <source>
        <dbReference type="EMBL" id="ABA47920.1"/>
    </source>
</evidence>
<sequence>MHEILDRARGEQPPVGVERIDAEILGAPDHAALAQPLDEPAIAAAADLRVAGHAANRVLALVGVAAHQQVRDPFLGDDVRDVVAVHHHGREIEREFIGEAQRVELLDEHRRVLLAERLADLHDELAPAPQRRGRSRIGLLARLEPRLARVAPAARVAAHVRRAAEARDPPGRHRRRVAGEIDLQRRADEQVACIEARRLAERAVRAQRAVGAREEDVRARADVVVHPHFGAEAMDLLDPAGFDRGDERRMRVQRPVRADLPFQAEPLAVGRQQQLDRRRVEADPVIEPLHAVARVDALDREHRGEDLRLGDARRVAREQRLDVERPPRLDDEVHAIARDVDARHALDDLLDLRDHDAVLERGRLDDGRRVLGVRAGVQVAVGVGAHRGDERDVRRQIDEVAREELEIRVHRAELDAAAEQQLRDPLRLRARVCVVEPLRDAALEHVEMLGQHDARLHHVQAVHLRAVDGGERRGEQVRLLLIVAFDADALARPQHRFEQRGRIARGHPLAPRERRGGGEACRSRGAGLVPSRHRIVSCEIRPGWFCGIVSRTAGAIDEVARYDSVARAMDRGRRRRTPPSRRSCRSRPSRDRSRACRLARHAPPRCRTRCHGRFHGRFHGKTPRAPSCADSPAHRRLRREKQ</sequence>
<feature type="region of interest" description="Disordered" evidence="1">
    <location>
        <begin position="569"/>
        <end position="596"/>
    </location>
</feature>
<evidence type="ECO:0000313" key="3">
    <source>
        <dbReference type="Proteomes" id="UP000002700"/>
    </source>
</evidence>
<organism evidence="2 3">
    <name type="scientific">Burkholderia pseudomallei (strain 1710b)</name>
    <dbReference type="NCBI Taxonomy" id="320372"/>
    <lineage>
        <taxon>Bacteria</taxon>
        <taxon>Pseudomonadati</taxon>
        <taxon>Pseudomonadota</taxon>
        <taxon>Betaproteobacteria</taxon>
        <taxon>Burkholderiales</taxon>
        <taxon>Burkholderiaceae</taxon>
        <taxon>Burkholderia</taxon>
        <taxon>pseudomallei group</taxon>
    </lineage>
</organism>
<dbReference type="EMBL" id="CP000124">
    <property type="protein sequence ID" value="ABA47920.1"/>
    <property type="molecule type" value="Genomic_DNA"/>
</dbReference>
<dbReference type="KEGG" id="bpm:BURPS1710b_1581"/>
<gene>
    <name evidence="2" type="ordered locus">BURPS1710b_1581</name>
</gene>
<protein>
    <submittedName>
        <fullName evidence="2">Uncharacterized protein</fullName>
    </submittedName>
</protein>
<dbReference type="Proteomes" id="UP000002700">
    <property type="component" value="Chromosome I"/>
</dbReference>
<dbReference type="HOGENOM" id="CLU_426225_0_0_4"/>
<accession>Q3JTW8</accession>
<name>Q3JTW8_BURP1</name>
<feature type="compositionally biased region" description="Basic residues" evidence="1">
    <location>
        <begin position="572"/>
        <end position="587"/>
    </location>
</feature>
<dbReference type="EnsemblBacteria" id="ABA47920">
    <property type="protein sequence ID" value="ABA47920"/>
    <property type="gene ID" value="BURPS1710b_1581"/>
</dbReference>
<dbReference type="AlphaFoldDB" id="Q3JTW8"/>
<feature type="region of interest" description="Disordered" evidence="1">
    <location>
        <begin position="614"/>
        <end position="642"/>
    </location>
</feature>
<proteinExistence type="predicted"/>